<evidence type="ECO:0000256" key="1">
    <source>
        <dbReference type="ARBA" id="ARBA00001947"/>
    </source>
</evidence>
<dbReference type="EC" id="3.5.2.5" evidence="6"/>
<feature type="domain" description="Amidohydrolase-related" evidence="10">
    <location>
        <begin position="52"/>
        <end position="431"/>
    </location>
</feature>
<evidence type="ECO:0000256" key="6">
    <source>
        <dbReference type="ARBA" id="ARBA00012863"/>
    </source>
</evidence>
<comment type="caution">
    <text evidence="11">The sequence shown here is derived from an EMBL/GenBank/DDBJ whole genome shotgun (WGS) entry which is preliminary data.</text>
</comment>
<dbReference type="RefSeq" id="WP_133955285.1">
    <property type="nucleotide sequence ID" value="NZ_SORI01000001.1"/>
</dbReference>
<dbReference type="InterPro" id="IPR006680">
    <property type="entry name" value="Amidohydro-rel"/>
</dbReference>
<dbReference type="GO" id="GO:0000256">
    <property type="term" value="P:allantoin catabolic process"/>
    <property type="evidence" value="ECO:0007669"/>
    <property type="project" value="InterPro"/>
</dbReference>
<dbReference type="InterPro" id="IPR017593">
    <property type="entry name" value="Allantoinase"/>
</dbReference>
<evidence type="ECO:0000256" key="7">
    <source>
        <dbReference type="ARBA" id="ARBA00022723"/>
    </source>
</evidence>
<comment type="pathway">
    <text evidence="2">Nitrogen metabolism; (S)-allantoin degradation; allantoate from (S)-allantoin: step 1/1.</text>
</comment>
<dbReference type="PANTHER" id="PTHR43668">
    <property type="entry name" value="ALLANTOINASE"/>
    <property type="match status" value="1"/>
</dbReference>
<dbReference type="AlphaFoldDB" id="A0A4R8MLL6"/>
<evidence type="ECO:0000256" key="4">
    <source>
        <dbReference type="ARBA" id="ARBA00010368"/>
    </source>
</evidence>
<evidence type="ECO:0000259" key="10">
    <source>
        <dbReference type="Pfam" id="PF01979"/>
    </source>
</evidence>
<dbReference type="GO" id="GO:0005737">
    <property type="term" value="C:cytoplasm"/>
    <property type="evidence" value="ECO:0007669"/>
    <property type="project" value="TreeGrafter"/>
</dbReference>
<evidence type="ECO:0000256" key="8">
    <source>
        <dbReference type="ARBA" id="ARBA00022801"/>
    </source>
</evidence>
<comment type="similarity">
    <text evidence="4">Belongs to the metallo-dependent hydrolases superfamily. Allantoinase family.</text>
</comment>
<dbReference type="EMBL" id="SORI01000001">
    <property type="protein sequence ID" value="TDY64976.1"/>
    <property type="molecule type" value="Genomic_DNA"/>
</dbReference>
<sequence>MVFDLVITNGTIVTGSGVFKGSVAISDGTVAAVAAAGTELPGKSTVDAEGLMVLPGLIDAHSHAGHGDPDRENFTAYSRACAAGGITTFIDMPLSNPSTLTPETLREKITSSGSASHVDYALYGGVVPGYLHHVESMVKEGAGAFKSFTCRCSNYPMTDDGTLLEGMTILEKTGGILSVHAENDTLIQNLTDRLVAEGKNGPRAFLDSHPPYSELEAVQRVFFLAKQAPRCRVHIAHMSIPEGMELLRRCRGEGMDNLSAETCPQYLGMSEDDLEAIGALAKCDPPVRTAEAVERLWGYLLDGTVDIVASDHSPHPFSRKTEREADFWTVAEGCTGIQTMLPVVLTEGRKRGLSWERLVQLMAERPADLFGLRGRKGRIAPGHDGDIVLLDPEREWVLEAGDLQHLVKQSPFTGRTFRGRVVKTFVRGELVYDDGAPDKIVNRPGYGRYCPMEVRP</sequence>
<organism evidence="11 12">
    <name type="scientific">Aminivibrio pyruvatiphilus</name>
    <dbReference type="NCBI Taxonomy" id="1005740"/>
    <lineage>
        <taxon>Bacteria</taxon>
        <taxon>Thermotogati</taxon>
        <taxon>Synergistota</taxon>
        <taxon>Synergistia</taxon>
        <taxon>Synergistales</taxon>
        <taxon>Aminobacteriaceae</taxon>
        <taxon>Aminivibrio</taxon>
    </lineage>
</organism>
<keyword evidence="9" id="KW-0862">Zinc</keyword>
<dbReference type="SUPFAM" id="SSF51556">
    <property type="entry name" value="Metallo-dependent hydrolases"/>
    <property type="match status" value="1"/>
</dbReference>
<accession>A0A4R8MLL6</accession>
<comment type="similarity">
    <text evidence="3">Belongs to the metallo-dependent hydrolases superfamily. Hydantoinase/dihydropyrimidinase family.</text>
</comment>
<dbReference type="GO" id="GO:0050897">
    <property type="term" value="F:cobalt ion binding"/>
    <property type="evidence" value="ECO:0007669"/>
    <property type="project" value="InterPro"/>
</dbReference>
<evidence type="ECO:0000313" key="12">
    <source>
        <dbReference type="Proteomes" id="UP000295066"/>
    </source>
</evidence>
<keyword evidence="12" id="KW-1185">Reference proteome</keyword>
<evidence type="ECO:0000256" key="9">
    <source>
        <dbReference type="ARBA" id="ARBA00022833"/>
    </source>
</evidence>
<dbReference type="InterPro" id="IPR011059">
    <property type="entry name" value="Metal-dep_hydrolase_composite"/>
</dbReference>
<keyword evidence="8" id="KW-0378">Hydrolase</keyword>
<dbReference type="Proteomes" id="UP000295066">
    <property type="component" value="Unassembled WGS sequence"/>
</dbReference>
<evidence type="ECO:0000256" key="5">
    <source>
        <dbReference type="ARBA" id="ARBA00011881"/>
    </source>
</evidence>
<dbReference type="NCBIfam" id="TIGR03178">
    <property type="entry name" value="allantoinase"/>
    <property type="match status" value="1"/>
</dbReference>
<dbReference type="Gene3D" id="2.30.40.10">
    <property type="entry name" value="Urease, subunit C, domain 1"/>
    <property type="match status" value="1"/>
</dbReference>
<proteinExistence type="inferred from homology"/>
<protein>
    <recommendedName>
        <fullName evidence="6">allantoinase</fullName>
        <ecNumber evidence="6">3.5.2.5</ecNumber>
    </recommendedName>
</protein>
<dbReference type="GO" id="GO:0004038">
    <property type="term" value="F:allantoinase activity"/>
    <property type="evidence" value="ECO:0007669"/>
    <property type="project" value="UniProtKB-EC"/>
</dbReference>
<dbReference type="FunFam" id="3.20.20.140:FF:000174">
    <property type="entry name" value="Dihydropyrimidinase-related protein 2"/>
    <property type="match status" value="1"/>
</dbReference>
<keyword evidence="7" id="KW-0479">Metal-binding</keyword>
<dbReference type="GO" id="GO:0006145">
    <property type="term" value="P:purine nucleobase catabolic process"/>
    <property type="evidence" value="ECO:0007669"/>
    <property type="project" value="TreeGrafter"/>
</dbReference>
<comment type="cofactor">
    <cofactor evidence="1">
        <name>Zn(2+)</name>
        <dbReference type="ChEBI" id="CHEBI:29105"/>
    </cofactor>
</comment>
<dbReference type="InterPro" id="IPR032466">
    <property type="entry name" value="Metal_Hydrolase"/>
</dbReference>
<dbReference type="InterPro" id="IPR050138">
    <property type="entry name" value="DHOase/Allantoinase_Hydrolase"/>
</dbReference>
<evidence type="ECO:0000313" key="11">
    <source>
        <dbReference type="EMBL" id="TDY64976.1"/>
    </source>
</evidence>
<dbReference type="Pfam" id="PF01979">
    <property type="entry name" value="Amidohydro_1"/>
    <property type="match status" value="1"/>
</dbReference>
<dbReference type="SUPFAM" id="SSF51338">
    <property type="entry name" value="Composite domain of metallo-dependent hydrolases"/>
    <property type="match status" value="1"/>
</dbReference>
<gene>
    <name evidence="11" type="ORF">C8D99_101122</name>
</gene>
<dbReference type="GO" id="GO:0008270">
    <property type="term" value="F:zinc ion binding"/>
    <property type="evidence" value="ECO:0007669"/>
    <property type="project" value="InterPro"/>
</dbReference>
<reference evidence="11 12" key="1">
    <citation type="submission" date="2019-03" db="EMBL/GenBank/DDBJ databases">
        <title>Genomic Encyclopedia of Type Strains, Phase IV (KMG-IV): sequencing the most valuable type-strain genomes for metagenomic binning, comparative biology and taxonomic classification.</title>
        <authorList>
            <person name="Goeker M."/>
        </authorList>
    </citation>
    <scope>NUCLEOTIDE SEQUENCE [LARGE SCALE GENOMIC DNA]</scope>
    <source>
        <strain evidence="11 12">DSM 25964</strain>
    </source>
</reference>
<comment type="subunit">
    <text evidence="5">Homotetramer.</text>
</comment>
<evidence type="ECO:0000256" key="3">
    <source>
        <dbReference type="ARBA" id="ARBA00008829"/>
    </source>
</evidence>
<dbReference type="PANTHER" id="PTHR43668:SF2">
    <property type="entry name" value="ALLANTOINASE"/>
    <property type="match status" value="1"/>
</dbReference>
<evidence type="ECO:0000256" key="2">
    <source>
        <dbReference type="ARBA" id="ARBA00004968"/>
    </source>
</evidence>
<dbReference type="OrthoDB" id="9765462at2"/>
<name>A0A4R8MLL6_9BACT</name>
<dbReference type="Gene3D" id="3.20.20.140">
    <property type="entry name" value="Metal-dependent hydrolases"/>
    <property type="match status" value="1"/>
</dbReference>